<name>A0A8H2ZZ68_9AGAM</name>
<reference evidence="1" key="1">
    <citation type="submission" date="2021-01" db="EMBL/GenBank/DDBJ databases">
        <authorList>
            <person name="Kaushik A."/>
        </authorList>
    </citation>
    <scope>NUCLEOTIDE SEQUENCE</scope>
    <source>
        <strain evidence="1">AG1-1C</strain>
    </source>
</reference>
<dbReference type="Proteomes" id="UP000663846">
    <property type="component" value="Unassembled WGS sequence"/>
</dbReference>
<proteinExistence type="predicted"/>
<accession>A0A8H2ZZ68</accession>
<gene>
    <name evidence="1" type="ORF">RDB_LOCUS34947</name>
</gene>
<evidence type="ECO:0000313" key="2">
    <source>
        <dbReference type="Proteomes" id="UP000663846"/>
    </source>
</evidence>
<sequence length="324" mass="37570">MHFCNVTHSRYDLRTDVWVYGPPSSQLTRIPPDYKIYFYENYRFSSRHQCYQTNVTAAYLARGDEDEPVVVFAQGQLQNHHHRIEISVADPTNDIRDYDRIKFSHVVYTTVRPTRWPVKEDHWRYREIVMHDTHPLLSYSPPVSSSWFSTSPWSAKLYTAEDGTVTSWHELKSYKEPERDQWGVETKIKAGAGAVYGTPRAYIKNLDNLGLVCIRLDMGLCQVVDVETIYLNRRDFEQYEPVLLWYNDALDPSHETRISIRLVKTPYESMVVFTSFSEYGCLSDSDTSPEQLASDLQNMTIGNDDGRVLYNPGRRCDSYGMLGG</sequence>
<dbReference type="AlphaFoldDB" id="A0A8H2ZZ68"/>
<comment type="caution">
    <text evidence="1">The sequence shown here is derived from an EMBL/GenBank/DDBJ whole genome shotgun (WGS) entry which is preliminary data.</text>
</comment>
<dbReference type="EMBL" id="CAJMWS010000220">
    <property type="protein sequence ID" value="CAE6382268.1"/>
    <property type="molecule type" value="Genomic_DNA"/>
</dbReference>
<protein>
    <submittedName>
        <fullName evidence="1">Uncharacterized protein</fullName>
    </submittedName>
</protein>
<evidence type="ECO:0000313" key="1">
    <source>
        <dbReference type="EMBL" id="CAE6382268.1"/>
    </source>
</evidence>
<organism evidence="1 2">
    <name type="scientific">Rhizoctonia solani</name>
    <dbReference type="NCBI Taxonomy" id="456999"/>
    <lineage>
        <taxon>Eukaryota</taxon>
        <taxon>Fungi</taxon>
        <taxon>Dikarya</taxon>
        <taxon>Basidiomycota</taxon>
        <taxon>Agaricomycotina</taxon>
        <taxon>Agaricomycetes</taxon>
        <taxon>Cantharellales</taxon>
        <taxon>Ceratobasidiaceae</taxon>
        <taxon>Rhizoctonia</taxon>
    </lineage>
</organism>